<evidence type="ECO:0000313" key="2">
    <source>
        <dbReference type="Proteomes" id="UP000603640"/>
    </source>
</evidence>
<keyword evidence="2" id="KW-1185">Reference proteome</keyword>
<reference evidence="1" key="1">
    <citation type="submission" date="2020-08" db="EMBL/GenBank/DDBJ databases">
        <title>Pontibacter sp. SD6 16S ribosomal RNA gene Genome sequencing and assembly.</title>
        <authorList>
            <person name="Kang M."/>
        </authorList>
    </citation>
    <scope>NUCLEOTIDE SEQUENCE</scope>
    <source>
        <strain evidence="1">SD6</strain>
    </source>
</reference>
<comment type="caution">
    <text evidence="1">The sequence shown here is derived from an EMBL/GenBank/DDBJ whole genome shotgun (WGS) entry which is preliminary data.</text>
</comment>
<organism evidence="1 2">
    <name type="scientific">Pontibacter cellulosilyticus</name>
    <dbReference type="NCBI Taxonomy" id="1720253"/>
    <lineage>
        <taxon>Bacteria</taxon>
        <taxon>Pseudomonadati</taxon>
        <taxon>Bacteroidota</taxon>
        <taxon>Cytophagia</taxon>
        <taxon>Cytophagales</taxon>
        <taxon>Hymenobacteraceae</taxon>
        <taxon>Pontibacter</taxon>
    </lineage>
</organism>
<name>A0A923N797_9BACT</name>
<protein>
    <submittedName>
        <fullName evidence="1">Uncharacterized protein</fullName>
    </submittedName>
</protein>
<sequence>MDLQGWWTKDEEGYMEFETSQLQRFYEAVTESYHRVYNSFLDENDDDDEAYYKALERGYEMVTDYKTIDGISQFATTYNTPEYLVDVWYGVDEETGKKVYNKGFLRINRN</sequence>
<gene>
    <name evidence="1" type="ORF">H8S84_11850</name>
</gene>
<dbReference type="AlphaFoldDB" id="A0A923N797"/>
<dbReference type="RefSeq" id="WP_187067555.1">
    <property type="nucleotide sequence ID" value="NZ_JACRVF010000003.1"/>
</dbReference>
<dbReference type="Proteomes" id="UP000603640">
    <property type="component" value="Unassembled WGS sequence"/>
</dbReference>
<evidence type="ECO:0000313" key="1">
    <source>
        <dbReference type="EMBL" id="MBC5993531.1"/>
    </source>
</evidence>
<proteinExistence type="predicted"/>
<accession>A0A923N797</accession>
<dbReference type="EMBL" id="JACRVF010000003">
    <property type="protein sequence ID" value="MBC5993531.1"/>
    <property type="molecule type" value="Genomic_DNA"/>
</dbReference>